<dbReference type="EMBL" id="JARKIF010000024">
    <property type="protein sequence ID" value="KAJ7615471.1"/>
    <property type="molecule type" value="Genomic_DNA"/>
</dbReference>
<comment type="caution">
    <text evidence="2">The sequence shown here is derived from an EMBL/GenBank/DDBJ whole genome shotgun (WGS) entry which is preliminary data.</text>
</comment>
<dbReference type="AlphaFoldDB" id="A0AAD7FEG1"/>
<organism evidence="2 3">
    <name type="scientific">Roridomyces roridus</name>
    <dbReference type="NCBI Taxonomy" id="1738132"/>
    <lineage>
        <taxon>Eukaryota</taxon>
        <taxon>Fungi</taxon>
        <taxon>Dikarya</taxon>
        <taxon>Basidiomycota</taxon>
        <taxon>Agaricomycotina</taxon>
        <taxon>Agaricomycetes</taxon>
        <taxon>Agaricomycetidae</taxon>
        <taxon>Agaricales</taxon>
        <taxon>Marasmiineae</taxon>
        <taxon>Mycenaceae</taxon>
        <taxon>Roridomyces</taxon>
    </lineage>
</organism>
<keyword evidence="3" id="KW-1185">Reference proteome</keyword>
<sequence length="252" mass="28244">MEFAPQHGGTDAFLPEFVPAQAFPKCPPTPRWIERKVQDVPPRTDAIWPESFDVDMDSDSMSSHETASQMEDKVHEFEFHHYTAADYYADVGGSASESDTDSDPGFSCAGMDIDQDDSESDGGYSADSELGDFEYDLRDRAAIARYLEHARNFNFEGDDITTGLALHLHKKALKAYHGLEFCRGWRALSTGYDGNVDDKLREDELMDLARWRADQILFNATGYEMGEFDGMRLVDSGSSAGLLWDGNFDDEN</sequence>
<accession>A0AAD7FEG1</accession>
<evidence type="ECO:0000313" key="2">
    <source>
        <dbReference type="EMBL" id="KAJ7615471.1"/>
    </source>
</evidence>
<gene>
    <name evidence="2" type="ORF">FB45DRAFT_1035461</name>
</gene>
<protein>
    <submittedName>
        <fullName evidence="2">Uncharacterized protein</fullName>
    </submittedName>
</protein>
<dbReference type="Proteomes" id="UP001221142">
    <property type="component" value="Unassembled WGS sequence"/>
</dbReference>
<proteinExistence type="predicted"/>
<feature type="region of interest" description="Disordered" evidence="1">
    <location>
        <begin position="93"/>
        <end position="127"/>
    </location>
</feature>
<evidence type="ECO:0000313" key="3">
    <source>
        <dbReference type="Proteomes" id="UP001221142"/>
    </source>
</evidence>
<evidence type="ECO:0000256" key="1">
    <source>
        <dbReference type="SAM" id="MobiDB-lite"/>
    </source>
</evidence>
<name>A0AAD7FEG1_9AGAR</name>
<reference evidence="2" key="1">
    <citation type="submission" date="2023-03" db="EMBL/GenBank/DDBJ databases">
        <title>Massive genome expansion in bonnet fungi (Mycena s.s.) driven by repeated elements and novel gene families across ecological guilds.</title>
        <authorList>
            <consortium name="Lawrence Berkeley National Laboratory"/>
            <person name="Harder C.B."/>
            <person name="Miyauchi S."/>
            <person name="Viragh M."/>
            <person name="Kuo A."/>
            <person name="Thoen E."/>
            <person name="Andreopoulos B."/>
            <person name="Lu D."/>
            <person name="Skrede I."/>
            <person name="Drula E."/>
            <person name="Henrissat B."/>
            <person name="Morin E."/>
            <person name="Kohler A."/>
            <person name="Barry K."/>
            <person name="LaButti K."/>
            <person name="Morin E."/>
            <person name="Salamov A."/>
            <person name="Lipzen A."/>
            <person name="Mereny Z."/>
            <person name="Hegedus B."/>
            <person name="Baldrian P."/>
            <person name="Stursova M."/>
            <person name="Weitz H."/>
            <person name="Taylor A."/>
            <person name="Grigoriev I.V."/>
            <person name="Nagy L.G."/>
            <person name="Martin F."/>
            <person name="Kauserud H."/>
        </authorList>
    </citation>
    <scope>NUCLEOTIDE SEQUENCE</scope>
    <source>
        <strain evidence="2">9284</strain>
    </source>
</reference>